<keyword evidence="3" id="KW-1185">Reference proteome</keyword>
<reference evidence="2" key="1">
    <citation type="journal article" date="2021" name="IMA Fungus">
        <title>Genomic characterization of three marine fungi, including Emericellopsis atlantica sp. nov. with signatures of a generalist lifestyle and marine biomass degradation.</title>
        <authorList>
            <person name="Hagestad O.C."/>
            <person name="Hou L."/>
            <person name="Andersen J.H."/>
            <person name="Hansen E.H."/>
            <person name="Altermark B."/>
            <person name="Li C."/>
            <person name="Kuhnert E."/>
            <person name="Cox R.J."/>
            <person name="Crous P.W."/>
            <person name="Spatafora J.W."/>
            <person name="Lail K."/>
            <person name="Amirebrahimi M."/>
            <person name="Lipzen A."/>
            <person name="Pangilinan J."/>
            <person name="Andreopoulos W."/>
            <person name="Hayes R.D."/>
            <person name="Ng V."/>
            <person name="Grigoriev I.V."/>
            <person name="Jackson S.A."/>
            <person name="Sutton T.D.S."/>
            <person name="Dobson A.D.W."/>
            <person name="Rama T."/>
        </authorList>
    </citation>
    <scope>NUCLEOTIDE SEQUENCE</scope>
    <source>
        <strain evidence="2">TRa018bII</strain>
    </source>
</reference>
<proteinExistence type="predicted"/>
<organism evidence="2 3">
    <name type="scientific">Amylocarpus encephaloides</name>
    <dbReference type="NCBI Taxonomy" id="45428"/>
    <lineage>
        <taxon>Eukaryota</taxon>
        <taxon>Fungi</taxon>
        <taxon>Dikarya</taxon>
        <taxon>Ascomycota</taxon>
        <taxon>Pezizomycotina</taxon>
        <taxon>Leotiomycetes</taxon>
        <taxon>Helotiales</taxon>
        <taxon>Helotiales incertae sedis</taxon>
        <taxon>Amylocarpus</taxon>
    </lineage>
</organism>
<dbReference type="AlphaFoldDB" id="A0A9P8BZG8"/>
<dbReference type="OrthoDB" id="5409353at2759"/>
<evidence type="ECO:0000313" key="3">
    <source>
        <dbReference type="Proteomes" id="UP000824998"/>
    </source>
</evidence>
<comment type="caution">
    <text evidence="2">The sequence shown here is derived from an EMBL/GenBank/DDBJ whole genome shotgun (WGS) entry which is preliminary data.</text>
</comment>
<protein>
    <submittedName>
        <fullName evidence="2">Uncharacterized protein</fullName>
    </submittedName>
</protein>
<feature type="signal peptide" evidence="1">
    <location>
        <begin position="1"/>
        <end position="16"/>
    </location>
</feature>
<evidence type="ECO:0000256" key="1">
    <source>
        <dbReference type="SAM" id="SignalP"/>
    </source>
</evidence>
<dbReference type="Proteomes" id="UP000824998">
    <property type="component" value="Unassembled WGS sequence"/>
</dbReference>
<dbReference type="EMBL" id="MU251902">
    <property type="protein sequence ID" value="KAG9228583.1"/>
    <property type="molecule type" value="Genomic_DNA"/>
</dbReference>
<feature type="chain" id="PRO_5040372064" evidence="1">
    <location>
        <begin position="17"/>
        <end position="343"/>
    </location>
</feature>
<sequence length="343" mass="38283">MRSSLFLPFLAAAAAATLGPVSDDWRDYEWSSHADPTADEYLELDGRIPSPALPVTEVTAQSSYVAKLPCVGCPFIVRPYMSPDEYFQNDPENSLLLNFTIGNDARSLELNNMPILPFTLPTAVYAFQVPANLTSDTMQKMVDMQMMDKSFNVGTKYGMFELSYEHTTTLDSPDVEVLRFNVTNVDITSGRLKGGFTMSRDEQKAVELQLTYTKEEGMRISSIGLVGREDAILHGKMACGKDAPVINFVYRTTEWDYYGHIGSWSRTFSLMWEEGLKSLISKIPLMIIVSALCGAIALARKRSLQRLAEHKAAAEGGFFMVDEEEGLLELQVEKEFDEDEAVV</sequence>
<name>A0A9P8BZG8_9HELO</name>
<gene>
    <name evidence="2" type="ORF">BJ875DRAFT_412345</name>
</gene>
<evidence type="ECO:0000313" key="2">
    <source>
        <dbReference type="EMBL" id="KAG9228583.1"/>
    </source>
</evidence>
<accession>A0A9P8BZG8</accession>
<keyword evidence="1" id="KW-0732">Signal</keyword>